<feature type="domain" description="ABC transporter" evidence="5">
    <location>
        <begin position="4"/>
        <end position="218"/>
    </location>
</feature>
<dbReference type="SUPFAM" id="SSF52540">
    <property type="entry name" value="P-loop containing nucleoside triphosphate hydrolases"/>
    <property type="match status" value="1"/>
</dbReference>
<protein>
    <submittedName>
        <fullName evidence="6">ABC transport system ATP-binding protein</fullName>
    </submittedName>
</protein>
<dbReference type="InterPro" id="IPR003593">
    <property type="entry name" value="AAA+_ATPase"/>
</dbReference>
<dbReference type="Gene3D" id="3.40.50.300">
    <property type="entry name" value="P-loop containing nucleotide triphosphate hydrolases"/>
    <property type="match status" value="1"/>
</dbReference>
<accession>A0ABY1AEQ3</accession>
<keyword evidence="4 6" id="KW-0067">ATP-binding</keyword>
<dbReference type="InterPro" id="IPR017871">
    <property type="entry name" value="ABC_transporter-like_CS"/>
</dbReference>
<evidence type="ECO:0000256" key="1">
    <source>
        <dbReference type="ARBA" id="ARBA00005417"/>
    </source>
</evidence>
<name>A0ABY1AEQ3_9LACO</name>
<dbReference type="PROSITE" id="PS00211">
    <property type="entry name" value="ABC_TRANSPORTER_1"/>
    <property type="match status" value="1"/>
</dbReference>
<evidence type="ECO:0000256" key="4">
    <source>
        <dbReference type="ARBA" id="ARBA00022840"/>
    </source>
</evidence>
<keyword evidence="3" id="KW-0547">Nucleotide-binding</keyword>
<evidence type="ECO:0000313" key="7">
    <source>
        <dbReference type="Proteomes" id="UP000182089"/>
    </source>
</evidence>
<dbReference type="PANTHER" id="PTHR42798">
    <property type="entry name" value="LIPOPROTEIN-RELEASING SYSTEM ATP-BINDING PROTEIN LOLD"/>
    <property type="match status" value="1"/>
</dbReference>
<dbReference type="InterPro" id="IPR027417">
    <property type="entry name" value="P-loop_NTPase"/>
</dbReference>
<reference evidence="6 7" key="1">
    <citation type="submission" date="2016-10" db="EMBL/GenBank/DDBJ databases">
        <authorList>
            <person name="Varghese N."/>
            <person name="Submissions S."/>
        </authorList>
    </citation>
    <scope>NUCLEOTIDE SEQUENCE [LARGE SCALE GENOMIC DNA]</scope>
    <source>
        <strain evidence="6 7">WC1T17</strain>
    </source>
</reference>
<dbReference type="PROSITE" id="PS50893">
    <property type="entry name" value="ABC_TRANSPORTER_2"/>
    <property type="match status" value="1"/>
</dbReference>
<sequence>MNAITVRNLTKSYGTRTILNGLDFTIKEGEFVAIIGPSDSGKSTLLNILGIIEEPSAGQIELFNQPLHKINSRKATLLRRSTINYLFQSFALISDMTVKENLLLGMKFVKKSQKQKLEKIKQVLTDLDISHLSDDLVNTLSGGEQQRVSLARAILKPCKVILADEPTGALDPLHAQDAFDQIRQMQLKYGKTVIMVTHNHAEAKKADRIIALDSINKF</sequence>
<evidence type="ECO:0000256" key="2">
    <source>
        <dbReference type="ARBA" id="ARBA00022448"/>
    </source>
</evidence>
<dbReference type="InterPro" id="IPR003439">
    <property type="entry name" value="ABC_transporter-like_ATP-bd"/>
</dbReference>
<comment type="caution">
    <text evidence="6">The sequence shown here is derived from an EMBL/GenBank/DDBJ whole genome shotgun (WGS) entry which is preliminary data.</text>
</comment>
<dbReference type="CDD" id="cd03255">
    <property type="entry name" value="ABC_MJ0796_LolCDE_FtsE"/>
    <property type="match status" value="1"/>
</dbReference>
<dbReference type="InterPro" id="IPR017911">
    <property type="entry name" value="MacB-like_ATP-bd"/>
</dbReference>
<proteinExistence type="inferred from homology"/>
<organism evidence="6 7">
    <name type="scientific">Ligilactobacillus ruminis</name>
    <dbReference type="NCBI Taxonomy" id="1623"/>
    <lineage>
        <taxon>Bacteria</taxon>
        <taxon>Bacillati</taxon>
        <taxon>Bacillota</taxon>
        <taxon>Bacilli</taxon>
        <taxon>Lactobacillales</taxon>
        <taxon>Lactobacillaceae</taxon>
        <taxon>Ligilactobacillus</taxon>
    </lineage>
</organism>
<dbReference type="Proteomes" id="UP000182089">
    <property type="component" value="Unassembled WGS sequence"/>
</dbReference>
<evidence type="ECO:0000313" key="6">
    <source>
        <dbReference type="EMBL" id="SEM99681.1"/>
    </source>
</evidence>
<dbReference type="SMART" id="SM00382">
    <property type="entry name" value="AAA"/>
    <property type="match status" value="1"/>
</dbReference>
<evidence type="ECO:0000256" key="3">
    <source>
        <dbReference type="ARBA" id="ARBA00022741"/>
    </source>
</evidence>
<dbReference type="PANTHER" id="PTHR42798:SF4">
    <property type="entry name" value="ABC TRANSPORTER DOMAIN-CONTAINING PROTEIN"/>
    <property type="match status" value="1"/>
</dbReference>
<keyword evidence="2" id="KW-0813">Transport</keyword>
<evidence type="ECO:0000259" key="5">
    <source>
        <dbReference type="PROSITE" id="PS50893"/>
    </source>
</evidence>
<dbReference type="EMBL" id="FOCC01000019">
    <property type="protein sequence ID" value="SEM99681.1"/>
    <property type="molecule type" value="Genomic_DNA"/>
</dbReference>
<dbReference type="Pfam" id="PF00005">
    <property type="entry name" value="ABC_tran"/>
    <property type="match status" value="1"/>
</dbReference>
<comment type="similarity">
    <text evidence="1">Belongs to the ABC transporter superfamily.</text>
</comment>
<dbReference type="GO" id="GO:0005524">
    <property type="term" value="F:ATP binding"/>
    <property type="evidence" value="ECO:0007669"/>
    <property type="project" value="UniProtKB-KW"/>
</dbReference>
<gene>
    <name evidence="6" type="ORF">SAMN05216431_1193</name>
</gene>